<dbReference type="AlphaFoldDB" id="A0A1W2A888"/>
<dbReference type="InterPro" id="IPR058205">
    <property type="entry name" value="D-LDH-like"/>
</dbReference>
<name>A0A1W2A888_9SPHI</name>
<evidence type="ECO:0000256" key="2">
    <source>
        <dbReference type="ARBA" id="ARBA00023002"/>
    </source>
</evidence>
<dbReference type="SUPFAM" id="SSF51735">
    <property type="entry name" value="NAD(P)-binding Rossmann-fold domains"/>
    <property type="match status" value="1"/>
</dbReference>
<dbReference type="Pfam" id="PF00389">
    <property type="entry name" value="2-Hacid_dh"/>
    <property type="match status" value="1"/>
</dbReference>
<reference evidence="7 8" key="1">
    <citation type="submission" date="2017-04" db="EMBL/GenBank/DDBJ databases">
        <authorList>
            <person name="Afonso C.L."/>
            <person name="Miller P.J."/>
            <person name="Scott M.A."/>
            <person name="Spackman E."/>
            <person name="Goraichik I."/>
            <person name="Dimitrov K.M."/>
            <person name="Suarez D.L."/>
            <person name="Swayne D.E."/>
        </authorList>
    </citation>
    <scope>NUCLEOTIDE SEQUENCE [LARGE SCALE GENOMIC DNA]</scope>
    <source>
        <strain evidence="7 8">DSM 19625</strain>
    </source>
</reference>
<evidence type="ECO:0000259" key="5">
    <source>
        <dbReference type="Pfam" id="PF00389"/>
    </source>
</evidence>
<dbReference type="InterPro" id="IPR006140">
    <property type="entry name" value="D-isomer_DH_NAD-bd"/>
</dbReference>
<evidence type="ECO:0000256" key="4">
    <source>
        <dbReference type="RuleBase" id="RU003719"/>
    </source>
</evidence>
<dbReference type="GO" id="GO:0051287">
    <property type="term" value="F:NAD binding"/>
    <property type="evidence" value="ECO:0007669"/>
    <property type="project" value="InterPro"/>
</dbReference>
<dbReference type="InterPro" id="IPR036291">
    <property type="entry name" value="NAD(P)-bd_dom_sf"/>
</dbReference>
<dbReference type="Gene3D" id="3.40.50.720">
    <property type="entry name" value="NAD(P)-binding Rossmann-like Domain"/>
    <property type="match status" value="2"/>
</dbReference>
<accession>A0A1W2A888</accession>
<sequence length="340" mass="38102">MHNQLASFEWSATLYNSKFMKAIFYSTKLVEKNLLIKANRGKHDITFLSETLNTDTCKYAKEKDAVIVFTNDDVTAPVINKLAALGIKYIVTRSVGMDHINLEAAKKQGIKVANIPAYSPQAIAEHAVALALALSRHLIQADQQCRVFNFCLDKLTGFNFYGKTVGLIGLGHIGAATVPIFHGLGCKILGYDTQTKDIKNVEWVSLDTLYRKSDVISLHVPLNSETRYMINENTIRKMKKGVMIINTGRGDLIKTTATLEGLKSGKIGYLGIDVYEFEKGLFFEDHEADEVRDPILSELLKYPNVLISPHQAFLTNEALHEIVTQTIKILNRWDRVSIKI</sequence>
<feature type="domain" description="D-isomer specific 2-hydroxyacid dehydrogenase catalytic" evidence="5">
    <location>
        <begin position="38"/>
        <end position="330"/>
    </location>
</feature>
<dbReference type="PANTHER" id="PTHR43026:SF1">
    <property type="entry name" value="2-HYDROXYACID DEHYDROGENASE HOMOLOG 1-RELATED"/>
    <property type="match status" value="1"/>
</dbReference>
<evidence type="ECO:0000313" key="7">
    <source>
        <dbReference type="EMBL" id="SMC56803.1"/>
    </source>
</evidence>
<evidence type="ECO:0000256" key="3">
    <source>
        <dbReference type="ARBA" id="ARBA00023027"/>
    </source>
</evidence>
<dbReference type="CDD" id="cd12183">
    <property type="entry name" value="LDH_like_2"/>
    <property type="match status" value="1"/>
</dbReference>
<dbReference type="PROSITE" id="PS00670">
    <property type="entry name" value="D_2_HYDROXYACID_DH_2"/>
    <property type="match status" value="1"/>
</dbReference>
<proteinExistence type="inferred from homology"/>
<dbReference type="InterPro" id="IPR006139">
    <property type="entry name" value="D-isomer_2_OHA_DH_cat_dom"/>
</dbReference>
<dbReference type="EMBL" id="FWYB01000001">
    <property type="protein sequence ID" value="SMC56803.1"/>
    <property type="molecule type" value="Genomic_DNA"/>
</dbReference>
<gene>
    <name evidence="7" type="ORF">SAMN04488101_101298</name>
</gene>
<dbReference type="STRING" id="475255.SAMN04488101_101298"/>
<keyword evidence="8" id="KW-1185">Reference proteome</keyword>
<comment type="similarity">
    <text evidence="1 4">Belongs to the D-isomer specific 2-hydroxyacid dehydrogenase family.</text>
</comment>
<keyword evidence="2 4" id="KW-0560">Oxidoreductase</keyword>
<feature type="domain" description="D-isomer specific 2-hydroxyacid dehydrogenase NAD-binding" evidence="6">
    <location>
        <begin position="128"/>
        <end position="312"/>
    </location>
</feature>
<keyword evidence="3" id="KW-0520">NAD</keyword>
<dbReference type="PANTHER" id="PTHR43026">
    <property type="entry name" value="2-HYDROXYACID DEHYDROGENASE HOMOLOG 1-RELATED"/>
    <property type="match status" value="1"/>
</dbReference>
<organism evidence="7 8">
    <name type="scientific">Pedobacter nyackensis</name>
    <dbReference type="NCBI Taxonomy" id="475255"/>
    <lineage>
        <taxon>Bacteria</taxon>
        <taxon>Pseudomonadati</taxon>
        <taxon>Bacteroidota</taxon>
        <taxon>Sphingobacteriia</taxon>
        <taxon>Sphingobacteriales</taxon>
        <taxon>Sphingobacteriaceae</taxon>
        <taxon>Pedobacter</taxon>
    </lineage>
</organism>
<protein>
    <submittedName>
        <fullName evidence="7">D-lactate dehydrogenase</fullName>
    </submittedName>
</protein>
<dbReference type="InterPro" id="IPR029753">
    <property type="entry name" value="D-isomer_DH_CS"/>
</dbReference>
<dbReference type="Pfam" id="PF02826">
    <property type="entry name" value="2-Hacid_dh_C"/>
    <property type="match status" value="1"/>
</dbReference>
<dbReference type="SUPFAM" id="SSF52283">
    <property type="entry name" value="Formate/glycerate dehydrogenase catalytic domain-like"/>
    <property type="match status" value="1"/>
</dbReference>
<evidence type="ECO:0000256" key="1">
    <source>
        <dbReference type="ARBA" id="ARBA00005854"/>
    </source>
</evidence>
<evidence type="ECO:0000313" key="8">
    <source>
        <dbReference type="Proteomes" id="UP000192678"/>
    </source>
</evidence>
<dbReference type="GO" id="GO:0016616">
    <property type="term" value="F:oxidoreductase activity, acting on the CH-OH group of donors, NAD or NADP as acceptor"/>
    <property type="evidence" value="ECO:0007669"/>
    <property type="project" value="InterPro"/>
</dbReference>
<dbReference type="Proteomes" id="UP000192678">
    <property type="component" value="Unassembled WGS sequence"/>
</dbReference>
<evidence type="ECO:0000259" key="6">
    <source>
        <dbReference type="Pfam" id="PF02826"/>
    </source>
</evidence>